<dbReference type="RefSeq" id="WP_074703610.1">
    <property type="nucleotide sequence ID" value="NZ_CP018865.1"/>
</dbReference>
<keyword evidence="1" id="KW-0812">Transmembrane</keyword>
<keyword evidence="1" id="KW-1133">Transmembrane helix</keyword>
<evidence type="ECO:0000313" key="2">
    <source>
        <dbReference type="EMBL" id="SDR30922.1"/>
    </source>
</evidence>
<accession>A0A1H1HZT2</accession>
<evidence type="ECO:0000313" key="3">
    <source>
        <dbReference type="Proteomes" id="UP000181917"/>
    </source>
</evidence>
<dbReference type="KEGG" id="acry:AC20117_22520"/>
<evidence type="ECO:0008006" key="4">
    <source>
        <dbReference type="Google" id="ProtNLM"/>
    </source>
</evidence>
<dbReference type="STRING" id="37928.SAMN04489742_4852"/>
<gene>
    <name evidence="2" type="ORF">SAMN04489742_4852</name>
</gene>
<name>A0A1H1HZT2_9MICC</name>
<reference evidence="2 3" key="1">
    <citation type="submission" date="2016-10" db="EMBL/GenBank/DDBJ databases">
        <authorList>
            <person name="de Groot N.N."/>
        </authorList>
    </citation>
    <scope>NUCLEOTIDE SEQUENCE [LARGE SCALE GENOMIC DNA]</scope>
    <source>
        <strain evidence="2 3">DSM 20117</strain>
    </source>
</reference>
<dbReference type="Proteomes" id="UP000181917">
    <property type="component" value="Unassembled WGS sequence"/>
</dbReference>
<feature type="transmembrane region" description="Helical" evidence="1">
    <location>
        <begin position="36"/>
        <end position="57"/>
    </location>
</feature>
<dbReference type="OrthoDB" id="4250843at2"/>
<keyword evidence="1" id="KW-0472">Membrane</keyword>
<keyword evidence="3" id="KW-1185">Reference proteome</keyword>
<evidence type="ECO:0000256" key="1">
    <source>
        <dbReference type="SAM" id="Phobius"/>
    </source>
</evidence>
<sequence>MQNSALLLPLSFIPDPTPVVPPQAEGLLTVLDWASGIGLVLGVLGVIIVGIGMVIQLRRGEGGESIGKLGWVLAGCIIITGASGIVRAFV</sequence>
<dbReference type="AlphaFoldDB" id="A0A1H1HZT2"/>
<organism evidence="2 3">
    <name type="scientific">Crystallibacter crystallopoietes</name>
    <dbReference type="NCBI Taxonomy" id="37928"/>
    <lineage>
        <taxon>Bacteria</taxon>
        <taxon>Bacillati</taxon>
        <taxon>Actinomycetota</taxon>
        <taxon>Actinomycetes</taxon>
        <taxon>Micrococcales</taxon>
        <taxon>Micrococcaceae</taxon>
        <taxon>Crystallibacter</taxon>
    </lineage>
</organism>
<proteinExistence type="predicted"/>
<dbReference type="EMBL" id="FNKH01000003">
    <property type="protein sequence ID" value="SDR30922.1"/>
    <property type="molecule type" value="Genomic_DNA"/>
</dbReference>
<protein>
    <recommendedName>
        <fullName evidence="4">TrbC/VIRB2 family protein</fullName>
    </recommendedName>
</protein>
<dbReference type="Pfam" id="PF04956">
    <property type="entry name" value="TrbC"/>
    <property type="match status" value="1"/>
</dbReference>
<feature type="transmembrane region" description="Helical" evidence="1">
    <location>
        <begin position="69"/>
        <end position="89"/>
    </location>
</feature>
<dbReference type="InterPro" id="IPR007039">
    <property type="entry name" value="TrbC/VirB2"/>
</dbReference>